<dbReference type="PANTHER" id="PTHR30595">
    <property type="entry name" value="GLPR-RELATED TRANSCRIPTIONAL REPRESSOR"/>
    <property type="match status" value="1"/>
</dbReference>
<comment type="caution">
    <text evidence="2">The sequence shown here is derived from an EMBL/GenBank/DDBJ whole genome shotgun (WGS) entry which is preliminary data.</text>
</comment>
<dbReference type="InterPro" id="IPR007421">
    <property type="entry name" value="Schlafen_AlbA_2_dom"/>
</dbReference>
<evidence type="ECO:0000313" key="3">
    <source>
        <dbReference type="Proteomes" id="UP000309454"/>
    </source>
</evidence>
<dbReference type="InterPro" id="IPR038461">
    <property type="entry name" value="Schlafen_AlbA_2_dom_sf"/>
</dbReference>
<dbReference type="InterPro" id="IPR038475">
    <property type="entry name" value="RecG_C_sf"/>
</dbReference>
<dbReference type="RefSeq" id="WP_136846015.1">
    <property type="nucleotide sequence ID" value="NZ_CAOKAH010000015.1"/>
</dbReference>
<keyword evidence="2" id="KW-0347">Helicase</keyword>
<keyword evidence="2" id="KW-0067">ATP-binding</keyword>
<dbReference type="EMBL" id="SSTM01000005">
    <property type="protein sequence ID" value="TJW09948.1"/>
    <property type="molecule type" value="Genomic_DNA"/>
</dbReference>
<dbReference type="Pfam" id="PF04326">
    <property type="entry name" value="SLFN_AlbA_2"/>
    <property type="match status" value="1"/>
</dbReference>
<dbReference type="PANTHER" id="PTHR30595:SF6">
    <property type="entry name" value="SCHLAFEN ALBA-2 DOMAIN-CONTAINING PROTEIN"/>
    <property type="match status" value="1"/>
</dbReference>
<sequence>MQCPISKNDPSIFASAKENQYFDRKSARKDPRDISRHISAFANASGGKLVIGIEDDGRITGFRRNGAHDIEDFKHAALICCEPVPFVRPIKIRVTNSQGQGDVILVLDISASTDHVIARRSDGAVFLRQNDKSVELNHDQITALEYDKNQRRFEDEIANRSSMDDIDPEVMAHYKEELGVDIPDEQILRSRNMLVDGHLTNAGVLLFAKNPTQFIPCARVRVMRLDGSKMETGRRLNIVKDRTFDGPLPKVIAEAKAMISEQLREFQYLGDDGRFKIVPEYPEFAWFEGLVNAVTHRNYAYSGDHIRVMMYDDRMEISSPGKLPNVVTLENMRHTRWARNPIIARTLTEFGWVRELNEGVQRIYDEMASFFLNDPIFKEPSDASVQLTLENSLTSRMLRQQDALMSDIGQDVLATLNEYELAAVQYVYAKGRITVGELSEHLKRSVKVSRPTLKSLTKKGILEWHGSGPKDPSQYYDLRRFE</sequence>
<evidence type="ECO:0000313" key="2">
    <source>
        <dbReference type="EMBL" id="TJW09948.1"/>
    </source>
</evidence>
<dbReference type="Gene3D" id="3.30.565.60">
    <property type="match status" value="1"/>
</dbReference>
<dbReference type="InterPro" id="IPR036390">
    <property type="entry name" value="WH_DNA-bd_sf"/>
</dbReference>
<accession>A0A4T9TGV8</accession>
<name>A0A4T9TGV8_9ACTN</name>
<reference evidence="2 3" key="1">
    <citation type="submission" date="2019-04" db="EMBL/GenBank/DDBJ databases">
        <title>Microbes associate with the intestines of laboratory mice.</title>
        <authorList>
            <person name="Navarre W."/>
            <person name="Wong E."/>
            <person name="Huang K.C."/>
            <person name="Tropini C."/>
            <person name="Ng K."/>
            <person name="Yu B."/>
        </authorList>
    </citation>
    <scope>NUCLEOTIDE SEQUENCE [LARGE SCALE GENOMIC DNA]</scope>
    <source>
        <strain evidence="2 3">NM48_B13</strain>
    </source>
</reference>
<proteinExistence type="predicted"/>
<feature type="domain" description="Schlafen AlbA-2" evidence="1">
    <location>
        <begin position="18"/>
        <end position="136"/>
    </location>
</feature>
<evidence type="ECO:0000259" key="1">
    <source>
        <dbReference type="Pfam" id="PF04326"/>
    </source>
</evidence>
<dbReference type="AlphaFoldDB" id="A0A4T9TGV8"/>
<dbReference type="Proteomes" id="UP000309454">
    <property type="component" value="Unassembled WGS sequence"/>
</dbReference>
<protein>
    <submittedName>
        <fullName evidence="2">ATP-dependent DNA helicase RecG</fullName>
    </submittedName>
</protein>
<dbReference type="OrthoDB" id="9805115at2"/>
<dbReference type="Pfam" id="PF13749">
    <property type="entry name" value="HATPase_c_4"/>
    <property type="match status" value="1"/>
</dbReference>
<dbReference type="GO" id="GO:0004386">
    <property type="term" value="F:helicase activity"/>
    <property type="evidence" value="ECO:0007669"/>
    <property type="project" value="UniProtKB-KW"/>
</dbReference>
<gene>
    <name evidence="2" type="ORF">E5982_07675</name>
</gene>
<keyword evidence="2" id="KW-0378">Hydrolase</keyword>
<keyword evidence="3" id="KW-1185">Reference proteome</keyword>
<dbReference type="SUPFAM" id="SSF46785">
    <property type="entry name" value="Winged helix' DNA-binding domain"/>
    <property type="match status" value="1"/>
</dbReference>
<keyword evidence="2" id="KW-0547">Nucleotide-binding</keyword>
<organism evidence="2 3">
    <name type="scientific">Parvibacter caecicola</name>
    <dbReference type="NCBI Taxonomy" id="747645"/>
    <lineage>
        <taxon>Bacteria</taxon>
        <taxon>Bacillati</taxon>
        <taxon>Actinomycetota</taxon>
        <taxon>Coriobacteriia</taxon>
        <taxon>Coriobacteriales</taxon>
        <taxon>Coriobacteriaceae</taxon>
        <taxon>Parvibacter</taxon>
    </lineage>
</organism>
<dbReference type="Gene3D" id="3.30.950.30">
    <property type="entry name" value="Schlafen, AAA domain"/>
    <property type="match status" value="1"/>
</dbReference>